<name>A0ABM8CBC1_9BURK</name>
<organism evidence="3 4">
    <name type="scientific">Massilia varians</name>
    <dbReference type="NCBI Taxonomy" id="457921"/>
    <lineage>
        <taxon>Bacteria</taxon>
        <taxon>Pseudomonadati</taxon>
        <taxon>Pseudomonadota</taxon>
        <taxon>Betaproteobacteria</taxon>
        <taxon>Burkholderiales</taxon>
        <taxon>Oxalobacteraceae</taxon>
        <taxon>Telluria group</taxon>
        <taxon>Massilia</taxon>
    </lineage>
</organism>
<keyword evidence="4" id="KW-1185">Reference proteome</keyword>
<gene>
    <name evidence="3" type="ORF">MasN3_40960</name>
</gene>
<keyword evidence="2" id="KW-0732">Signal</keyword>
<evidence type="ECO:0000313" key="4">
    <source>
        <dbReference type="Proteomes" id="UP001163336"/>
    </source>
</evidence>
<accession>A0ABM8CBC1</accession>
<reference evidence="3" key="1">
    <citation type="submission" date="2022-11" db="EMBL/GenBank/DDBJ databases">
        <title>Isolation and characterization of PLA-degrading bacterium Massilia sp. from Antarctic soil.</title>
        <authorList>
            <person name="Sato K."/>
            <person name="Gomez-Fuentes C."/>
            <person name="Ahmad S.A."/>
            <person name="Zulkharnain A."/>
        </authorList>
    </citation>
    <scope>NUCLEOTIDE SEQUENCE</scope>
    <source>
        <strain evidence="3">N-3</strain>
    </source>
</reference>
<feature type="region of interest" description="Disordered" evidence="1">
    <location>
        <begin position="321"/>
        <end position="340"/>
    </location>
</feature>
<dbReference type="EMBL" id="AP026966">
    <property type="protein sequence ID" value="BDT60602.1"/>
    <property type="molecule type" value="Genomic_DNA"/>
</dbReference>
<evidence type="ECO:0000313" key="3">
    <source>
        <dbReference type="EMBL" id="BDT60602.1"/>
    </source>
</evidence>
<evidence type="ECO:0000256" key="2">
    <source>
        <dbReference type="SAM" id="SignalP"/>
    </source>
</evidence>
<dbReference type="Gene3D" id="2.115.10.20">
    <property type="entry name" value="Glycosyl hydrolase domain, family 43"/>
    <property type="match status" value="1"/>
</dbReference>
<dbReference type="RefSeq" id="WP_281909850.1">
    <property type="nucleotide sequence ID" value="NZ_AP026966.1"/>
</dbReference>
<feature type="chain" id="PRO_5047238339" evidence="2">
    <location>
        <begin position="22"/>
        <end position="367"/>
    </location>
</feature>
<feature type="compositionally biased region" description="Gly residues" evidence="1">
    <location>
        <begin position="321"/>
        <end position="330"/>
    </location>
</feature>
<dbReference type="InterPro" id="IPR023296">
    <property type="entry name" value="Glyco_hydro_beta-prop_sf"/>
</dbReference>
<dbReference type="GO" id="GO:0016787">
    <property type="term" value="F:hydrolase activity"/>
    <property type="evidence" value="ECO:0007669"/>
    <property type="project" value="UniProtKB-KW"/>
</dbReference>
<dbReference type="SUPFAM" id="SSF75005">
    <property type="entry name" value="Arabinanase/levansucrase/invertase"/>
    <property type="match status" value="1"/>
</dbReference>
<evidence type="ECO:0000256" key="1">
    <source>
        <dbReference type="SAM" id="MobiDB-lite"/>
    </source>
</evidence>
<protein>
    <submittedName>
        <fullName evidence="3">Glycosyl hydrolase</fullName>
    </submittedName>
</protein>
<dbReference type="CDD" id="cd08984">
    <property type="entry name" value="GH43-like"/>
    <property type="match status" value="1"/>
</dbReference>
<keyword evidence="3" id="KW-0378">Hydrolase</keyword>
<feature type="signal peptide" evidence="2">
    <location>
        <begin position="1"/>
        <end position="21"/>
    </location>
</feature>
<sequence>MNILLRFLVYACLFANAHAIAQTEAASPLAHAAALKPVAAAPDQPMPKGRIAAKPLFRDPVFDGAADPVVIRNAARGTWWMFYTNRRANASGLPGVSWVHGTRIGIAESRDEGASWRYVGTADIELPAALGGSDATHWAPDVVRADDGTYHMFLTVVPGVFTDWKHPRHIVQLTSTDLRTWRNARAIPLASDRVIDAAVTRLPGGGWRMWYNNERDGKSIYYADSPDLVSWSGRGKVVADQAGEGPKVFQWRGAWWMITDVWRGLAVYRSQDAVNWTRQPDNLLQQPGQGLDDGVIGGHADVVVRGERAWLFYFTHPGRGQVQGGAGTGTDGPEQRRSSLQVTELIQSGDRLRVERDAPTRIALGGG</sequence>
<proteinExistence type="predicted"/>
<dbReference type="Proteomes" id="UP001163336">
    <property type="component" value="Chromosome"/>
</dbReference>